<dbReference type="GO" id="GO:0032259">
    <property type="term" value="P:methylation"/>
    <property type="evidence" value="ECO:0007669"/>
    <property type="project" value="UniProtKB-KW"/>
</dbReference>
<dbReference type="Gene3D" id="3.40.50.150">
    <property type="entry name" value="Vaccinia Virus protein VP39"/>
    <property type="match status" value="1"/>
</dbReference>
<accession>A0A6I2MJ62</accession>
<dbReference type="EMBL" id="WKKF01000006">
    <property type="protein sequence ID" value="MRX55863.1"/>
    <property type="molecule type" value="Genomic_DNA"/>
</dbReference>
<evidence type="ECO:0000259" key="1">
    <source>
        <dbReference type="Pfam" id="PF08241"/>
    </source>
</evidence>
<dbReference type="GO" id="GO:0008757">
    <property type="term" value="F:S-adenosylmethionine-dependent methyltransferase activity"/>
    <property type="evidence" value="ECO:0007669"/>
    <property type="project" value="InterPro"/>
</dbReference>
<keyword evidence="3" id="KW-1185">Reference proteome</keyword>
<dbReference type="CDD" id="cd02440">
    <property type="entry name" value="AdoMet_MTases"/>
    <property type="match status" value="1"/>
</dbReference>
<organism evidence="2 3">
    <name type="scientific">Metabacillus idriensis</name>
    <dbReference type="NCBI Taxonomy" id="324768"/>
    <lineage>
        <taxon>Bacteria</taxon>
        <taxon>Bacillati</taxon>
        <taxon>Bacillota</taxon>
        <taxon>Bacilli</taxon>
        <taxon>Bacillales</taxon>
        <taxon>Bacillaceae</taxon>
        <taxon>Metabacillus</taxon>
    </lineage>
</organism>
<keyword evidence="2" id="KW-0489">Methyltransferase</keyword>
<dbReference type="SUPFAM" id="SSF53335">
    <property type="entry name" value="S-adenosyl-L-methionine-dependent methyltransferases"/>
    <property type="match status" value="1"/>
</dbReference>
<sequence>MEYKGSAAYDQQEFFDRYMQRRHRTESPNTSIEKPSFFELIGEISGTHILDLGCGDASLGMDLLNLNVSSYTGIDGSANMCHKAAETLKGTKGRVIQSTMEEYSFPPAEFDLVVSQVALHYLEDFAGIANKVYQTLKSGGKFVFSVQHPLLTASFKSMTESGKKSDWIVDDYFHSGKRTEPWIGEEVVKYHRTTEEYFTALQNAGFLISGLKEGTPQAANFDDPEEYKRRMRIPLFLLFSCEKPPT</sequence>
<dbReference type="PANTHER" id="PTHR43861:SF1">
    <property type="entry name" value="TRANS-ACONITATE 2-METHYLTRANSFERASE"/>
    <property type="match status" value="1"/>
</dbReference>
<keyword evidence="2" id="KW-0808">Transferase</keyword>
<dbReference type="InterPro" id="IPR013216">
    <property type="entry name" value="Methyltransf_11"/>
</dbReference>
<comment type="caution">
    <text evidence="2">The sequence shown here is derived from an EMBL/GenBank/DDBJ whole genome shotgun (WGS) entry which is preliminary data.</text>
</comment>
<name>A0A6I2MJ62_9BACI</name>
<reference evidence="2 3" key="1">
    <citation type="submission" date="2019-11" db="EMBL/GenBank/DDBJ databases">
        <title>Bacillus idriensis genome.</title>
        <authorList>
            <person name="Konopka E.N."/>
            <person name="Newman J.D."/>
        </authorList>
    </citation>
    <scope>NUCLEOTIDE SEQUENCE [LARGE SCALE GENOMIC DNA]</scope>
    <source>
        <strain evidence="2 3">DSM 19097</strain>
    </source>
</reference>
<protein>
    <submittedName>
        <fullName evidence="2">Methyltransferase domain-containing protein</fullName>
    </submittedName>
</protein>
<dbReference type="AlphaFoldDB" id="A0A6I2MJ62"/>
<gene>
    <name evidence="2" type="ORF">GJU41_18025</name>
</gene>
<proteinExistence type="predicted"/>
<dbReference type="Pfam" id="PF08241">
    <property type="entry name" value="Methyltransf_11"/>
    <property type="match status" value="1"/>
</dbReference>
<dbReference type="InterPro" id="IPR029063">
    <property type="entry name" value="SAM-dependent_MTases_sf"/>
</dbReference>
<feature type="domain" description="Methyltransferase type 11" evidence="1">
    <location>
        <begin position="50"/>
        <end position="144"/>
    </location>
</feature>
<evidence type="ECO:0000313" key="3">
    <source>
        <dbReference type="Proteomes" id="UP000441585"/>
    </source>
</evidence>
<dbReference type="Proteomes" id="UP000441585">
    <property type="component" value="Unassembled WGS sequence"/>
</dbReference>
<dbReference type="PANTHER" id="PTHR43861">
    <property type="entry name" value="TRANS-ACONITATE 2-METHYLTRANSFERASE-RELATED"/>
    <property type="match status" value="1"/>
</dbReference>
<evidence type="ECO:0000313" key="2">
    <source>
        <dbReference type="EMBL" id="MRX55863.1"/>
    </source>
</evidence>
<dbReference type="RefSeq" id="WP_154319213.1">
    <property type="nucleotide sequence ID" value="NZ_CAJGAA010000008.1"/>
</dbReference>